<dbReference type="InParanoid" id="A0A5J5EMM4"/>
<sequence length="124" mass="14066">RHDYNTAAEKLTIRAMPSAVHDAIANFMIHAMADMCTSRFLTKPESRMVKVIIGTDVRLPTDRARLPVHKAAGIVKQPDIAFACWKEVFPRIVFEIGFSESVPALVEDCQQWLQRSQGHVKRCF</sequence>
<comment type="caution">
    <text evidence="1">The sequence shown here is derived from an EMBL/GenBank/DDBJ whole genome shotgun (WGS) entry which is preliminary data.</text>
</comment>
<organism evidence="1 2">
    <name type="scientific">Sphaerosporella brunnea</name>
    <dbReference type="NCBI Taxonomy" id="1250544"/>
    <lineage>
        <taxon>Eukaryota</taxon>
        <taxon>Fungi</taxon>
        <taxon>Dikarya</taxon>
        <taxon>Ascomycota</taxon>
        <taxon>Pezizomycotina</taxon>
        <taxon>Pezizomycetes</taxon>
        <taxon>Pezizales</taxon>
        <taxon>Pyronemataceae</taxon>
        <taxon>Sphaerosporella</taxon>
    </lineage>
</organism>
<evidence type="ECO:0000313" key="2">
    <source>
        <dbReference type="Proteomes" id="UP000326924"/>
    </source>
</evidence>
<feature type="non-terminal residue" evidence="1">
    <location>
        <position position="1"/>
    </location>
</feature>
<dbReference type="Proteomes" id="UP000326924">
    <property type="component" value="Unassembled WGS sequence"/>
</dbReference>
<name>A0A5J5EMM4_9PEZI</name>
<protein>
    <recommendedName>
        <fullName evidence="3">Restriction endonuclease domain-containing protein</fullName>
    </recommendedName>
</protein>
<proteinExistence type="predicted"/>
<gene>
    <name evidence="1" type="ORF">FN846DRAFT_764689</name>
</gene>
<reference evidence="1 2" key="1">
    <citation type="submission" date="2019-09" db="EMBL/GenBank/DDBJ databases">
        <title>Draft genome of the ectomycorrhizal ascomycete Sphaerosporella brunnea.</title>
        <authorList>
            <consortium name="DOE Joint Genome Institute"/>
            <person name="Benucci G.M."/>
            <person name="Marozzi G."/>
            <person name="Antonielli L."/>
            <person name="Sanchez S."/>
            <person name="Marco P."/>
            <person name="Wang X."/>
            <person name="Falini L.B."/>
            <person name="Barry K."/>
            <person name="Haridas S."/>
            <person name="Lipzen A."/>
            <person name="Labutti K."/>
            <person name="Grigoriev I.V."/>
            <person name="Murat C."/>
            <person name="Martin F."/>
            <person name="Albertini E."/>
            <person name="Donnini D."/>
            <person name="Bonito G."/>
        </authorList>
    </citation>
    <scope>NUCLEOTIDE SEQUENCE [LARGE SCALE GENOMIC DNA]</scope>
    <source>
        <strain evidence="1 2">Sb_GMNB300</strain>
    </source>
</reference>
<dbReference type="AlphaFoldDB" id="A0A5J5EMM4"/>
<dbReference type="OrthoDB" id="76567at2759"/>
<feature type="non-terminal residue" evidence="1">
    <location>
        <position position="124"/>
    </location>
</feature>
<dbReference type="EMBL" id="VXIS01000233">
    <property type="protein sequence ID" value="KAA8895968.1"/>
    <property type="molecule type" value="Genomic_DNA"/>
</dbReference>
<keyword evidence="2" id="KW-1185">Reference proteome</keyword>
<evidence type="ECO:0008006" key="3">
    <source>
        <dbReference type="Google" id="ProtNLM"/>
    </source>
</evidence>
<accession>A0A5J5EMM4</accession>
<evidence type="ECO:0000313" key="1">
    <source>
        <dbReference type="EMBL" id="KAA8895968.1"/>
    </source>
</evidence>